<dbReference type="Proteomes" id="UP001152795">
    <property type="component" value="Unassembled WGS sequence"/>
</dbReference>
<feature type="transmembrane region" description="Helical" evidence="13">
    <location>
        <begin position="586"/>
        <end position="609"/>
    </location>
</feature>
<evidence type="ECO:0000313" key="18">
    <source>
        <dbReference type="Proteomes" id="UP001152795"/>
    </source>
</evidence>
<evidence type="ECO:0000259" key="14">
    <source>
        <dbReference type="PROSITE" id="PS50221"/>
    </source>
</evidence>
<feature type="compositionally biased region" description="Polar residues" evidence="12">
    <location>
        <begin position="726"/>
        <end position="735"/>
    </location>
</feature>
<keyword evidence="6" id="KW-0297">G-protein coupled receptor</keyword>
<feature type="domain" description="G-protein coupled receptors family 2 profile 2" evidence="16">
    <location>
        <begin position="368"/>
        <end position="610"/>
    </location>
</feature>
<dbReference type="EMBL" id="CACRXK020009042">
    <property type="protein sequence ID" value="CAB4016253.1"/>
    <property type="molecule type" value="Genomic_DNA"/>
</dbReference>
<dbReference type="Gene3D" id="2.60.220.50">
    <property type="match status" value="1"/>
</dbReference>
<dbReference type="FunFam" id="1.20.1070.10:FF:000058">
    <property type="entry name" value="Adhesion G protein-coupled receptor F5"/>
    <property type="match status" value="1"/>
</dbReference>
<feature type="transmembrane region" description="Helical" evidence="13">
    <location>
        <begin position="558"/>
        <end position="580"/>
    </location>
</feature>
<protein>
    <submittedName>
        <fullName evidence="17">Adhesion G- coupled receptor D1-like</fullName>
    </submittedName>
</protein>
<dbReference type="Pfam" id="PF00002">
    <property type="entry name" value="7tm_2"/>
    <property type="match status" value="1"/>
</dbReference>
<feature type="domain" description="G-protein coupled receptors family 2 profile 1" evidence="15">
    <location>
        <begin position="36"/>
        <end position="104"/>
    </location>
</feature>
<evidence type="ECO:0000256" key="2">
    <source>
        <dbReference type="ARBA" id="ARBA00007343"/>
    </source>
</evidence>
<keyword evidence="8" id="KW-1015">Disulfide bond</keyword>
<dbReference type="InterPro" id="IPR057244">
    <property type="entry name" value="GAIN_B"/>
</dbReference>
<dbReference type="GO" id="GO:0007166">
    <property type="term" value="P:cell surface receptor signaling pathway"/>
    <property type="evidence" value="ECO:0007669"/>
    <property type="project" value="InterPro"/>
</dbReference>
<keyword evidence="9 17" id="KW-0675">Receptor</keyword>
<accession>A0A7D9ESF7</accession>
<evidence type="ECO:0000256" key="4">
    <source>
        <dbReference type="ARBA" id="ARBA00022729"/>
    </source>
</evidence>
<keyword evidence="10" id="KW-0325">Glycoprotein</keyword>
<keyword evidence="11" id="KW-0807">Transducer</keyword>
<dbReference type="PANTHER" id="PTHR12011">
    <property type="entry name" value="ADHESION G-PROTEIN COUPLED RECEPTOR"/>
    <property type="match status" value="1"/>
</dbReference>
<name>A0A7D9ESF7_PARCT</name>
<dbReference type="PRINTS" id="PR00249">
    <property type="entry name" value="GPCRSECRETIN"/>
</dbReference>
<comment type="caution">
    <text evidence="17">The sequence shown here is derived from an EMBL/GenBank/DDBJ whole genome shotgun (WGS) entry which is preliminary data.</text>
</comment>
<feature type="transmembrane region" description="Helical" evidence="13">
    <location>
        <begin position="371"/>
        <end position="393"/>
    </location>
</feature>
<evidence type="ECO:0000256" key="9">
    <source>
        <dbReference type="ARBA" id="ARBA00023170"/>
    </source>
</evidence>
<evidence type="ECO:0000256" key="8">
    <source>
        <dbReference type="ARBA" id="ARBA00023157"/>
    </source>
</evidence>
<dbReference type="CDD" id="cd15040">
    <property type="entry name" value="7tmB2_Adhesion"/>
    <property type="match status" value="1"/>
</dbReference>
<keyword evidence="4" id="KW-0732">Signal</keyword>
<feature type="transmembrane region" description="Helical" evidence="13">
    <location>
        <begin position="514"/>
        <end position="537"/>
    </location>
</feature>
<dbReference type="InterPro" id="IPR036445">
    <property type="entry name" value="GPCR_2_extracell_dom_sf"/>
</dbReference>
<feature type="domain" description="GAIN-B" evidence="14">
    <location>
        <begin position="198"/>
        <end position="357"/>
    </location>
</feature>
<dbReference type="PROSITE" id="PS50261">
    <property type="entry name" value="G_PROTEIN_RECEP_F2_4"/>
    <property type="match status" value="1"/>
</dbReference>
<dbReference type="PROSITE" id="PS50227">
    <property type="entry name" value="G_PROTEIN_RECEP_F2_3"/>
    <property type="match status" value="1"/>
</dbReference>
<comment type="similarity">
    <text evidence="2">Belongs to the G-protein coupled receptor 2 family. Adhesion G-protein coupled receptor (ADGR) subfamily.</text>
</comment>
<evidence type="ECO:0000256" key="3">
    <source>
        <dbReference type="ARBA" id="ARBA00022692"/>
    </source>
</evidence>
<dbReference type="AlphaFoldDB" id="A0A7D9ESF7"/>
<dbReference type="PROSITE" id="PS50221">
    <property type="entry name" value="GAIN_B"/>
    <property type="match status" value="1"/>
</dbReference>
<dbReference type="InterPro" id="IPR000203">
    <property type="entry name" value="GPS"/>
</dbReference>
<keyword evidence="18" id="KW-1185">Reference proteome</keyword>
<reference evidence="17" key="1">
    <citation type="submission" date="2020-04" db="EMBL/GenBank/DDBJ databases">
        <authorList>
            <person name="Alioto T."/>
            <person name="Alioto T."/>
            <person name="Gomez Garrido J."/>
        </authorList>
    </citation>
    <scope>NUCLEOTIDE SEQUENCE</scope>
    <source>
        <strain evidence="17">A484AB</strain>
    </source>
</reference>
<evidence type="ECO:0000256" key="1">
    <source>
        <dbReference type="ARBA" id="ARBA00004141"/>
    </source>
</evidence>
<evidence type="ECO:0000256" key="13">
    <source>
        <dbReference type="SAM" id="Phobius"/>
    </source>
</evidence>
<dbReference type="InterPro" id="IPR000832">
    <property type="entry name" value="GPCR_2_secretin-like"/>
</dbReference>
<dbReference type="Pfam" id="PF02793">
    <property type="entry name" value="HRM"/>
    <property type="match status" value="1"/>
</dbReference>
<evidence type="ECO:0000259" key="15">
    <source>
        <dbReference type="PROSITE" id="PS50227"/>
    </source>
</evidence>
<dbReference type="SMART" id="SM00303">
    <property type="entry name" value="GPS"/>
    <property type="match status" value="1"/>
</dbReference>
<evidence type="ECO:0000313" key="17">
    <source>
        <dbReference type="EMBL" id="CAB4016253.1"/>
    </source>
</evidence>
<dbReference type="PANTHER" id="PTHR12011:SF347">
    <property type="entry name" value="FI21270P1-RELATED"/>
    <property type="match status" value="1"/>
</dbReference>
<feature type="transmembrane region" description="Helical" evidence="13">
    <location>
        <begin position="405"/>
        <end position="425"/>
    </location>
</feature>
<dbReference type="GO" id="GO:0005886">
    <property type="term" value="C:plasma membrane"/>
    <property type="evidence" value="ECO:0007669"/>
    <property type="project" value="TreeGrafter"/>
</dbReference>
<comment type="subcellular location">
    <subcellularLocation>
        <location evidence="1">Membrane</location>
        <topology evidence="1">Multi-pass membrane protein</topology>
    </subcellularLocation>
</comment>
<keyword evidence="7 13" id="KW-0472">Membrane</keyword>
<feature type="region of interest" description="Disordered" evidence="12">
    <location>
        <begin position="726"/>
        <end position="761"/>
    </location>
</feature>
<proteinExistence type="inferred from homology"/>
<dbReference type="Pfam" id="PF01825">
    <property type="entry name" value="GPS"/>
    <property type="match status" value="1"/>
</dbReference>
<keyword evidence="3 13" id="KW-0812">Transmembrane</keyword>
<dbReference type="SMART" id="SM00008">
    <property type="entry name" value="HormR"/>
    <property type="match status" value="1"/>
</dbReference>
<dbReference type="InterPro" id="IPR046338">
    <property type="entry name" value="GAIN_dom_sf"/>
</dbReference>
<gene>
    <name evidence="17" type="ORF">PACLA_8A070516</name>
</gene>
<dbReference type="InterPro" id="IPR001879">
    <property type="entry name" value="GPCR_2_extracellular_dom"/>
</dbReference>
<feature type="transmembrane region" description="Helical" evidence="13">
    <location>
        <begin position="473"/>
        <end position="494"/>
    </location>
</feature>
<evidence type="ECO:0000256" key="10">
    <source>
        <dbReference type="ARBA" id="ARBA00023180"/>
    </source>
</evidence>
<evidence type="ECO:0000256" key="11">
    <source>
        <dbReference type="ARBA" id="ARBA00023224"/>
    </source>
</evidence>
<evidence type="ECO:0000256" key="5">
    <source>
        <dbReference type="ARBA" id="ARBA00022989"/>
    </source>
</evidence>
<evidence type="ECO:0000256" key="6">
    <source>
        <dbReference type="ARBA" id="ARBA00023040"/>
    </source>
</evidence>
<sequence>MWYNSKQSGTVGQTRELGLSNIGLSDGDQSYTAEYWCFAKNSDGTGRSQNVTVYIISQDFNEFCFEDNDSGYTWEKTPVGASVIKNCPDGKIGTVTRFCNSNDGQPVWSDISRLDERFESEDVSDILGKTENVSEDDELYVQDVEDIVYVLEKIKKKTKTQNDRQNFIRSASNIVSQKRKNVWKNIPSRNNLAKEIISRTDLNAKNYISQNISLLDTGGQGVIIPDDVTNEIDLATVVQYRSIKHILSEEELTESVDNTIGSTESLTIRSTIVSFTIEPQLKKKSVSKPFKIVIQNNQTGYEEPRRTCAFIEPDLNGSQWGSEGCTLNEAESSVENVTCDCNHNTAFAIMMDVAGSQSQLTESERKILETISTIGCSISLVGITLTILMQVCFWRQVKSPRTKILVGLCIAVGFTDIFAILEGVARDSPNFCKAVAAFLHFFVLSAFGWMLCEGILLYILLIKVFDGVLGKHWKMFNFIGWGIPLLIVVVSLGATQGKGYGTEFSCWLSVENKVIWAFVGPAFLVILANTIVFVMVLRMVMNSHTVKQQANIGKVRTGVKTAVVIFPVLGLTWVFGLITFNRESLFVRYLFAVFNSAQGMLIFLFHCVLNKQMREVVRNSTIRRSTLSTCQSKKSVRRPKNSTISPSKTFGSGLNQRMVESTARLQLERSKSESSGNGGYNNLNISVAEEANEDDVYVTSTVQENEETCHSSPNASVQSENSLGRDNFAFETNGNGYHLGELENSSSEDRRSNNEGPFLTV</sequence>
<dbReference type="SUPFAM" id="SSF111418">
    <property type="entry name" value="Hormone receptor domain"/>
    <property type="match status" value="1"/>
</dbReference>
<keyword evidence="5 13" id="KW-1133">Transmembrane helix</keyword>
<evidence type="ECO:0000256" key="7">
    <source>
        <dbReference type="ARBA" id="ARBA00023136"/>
    </source>
</evidence>
<evidence type="ECO:0000256" key="12">
    <source>
        <dbReference type="SAM" id="MobiDB-lite"/>
    </source>
</evidence>
<dbReference type="SUPFAM" id="SSF81321">
    <property type="entry name" value="Family A G protein-coupled receptor-like"/>
    <property type="match status" value="1"/>
</dbReference>
<dbReference type="Gene3D" id="4.10.1240.10">
    <property type="entry name" value="GPCR, family 2, extracellular hormone receptor domain"/>
    <property type="match status" value="1"/>
</dbReference>
<feature type="region of interest" description="Disordered" evidence="12">
    <location>
        <begin position="628"/>
        <end position="653"/>
    </location>
</feature>
<dbReference type="GO" id="GO:0004930">
    <property type="term" value="F:G protein-coupled receptor activity"/>
    <property type="evidence" value="ECO:0007669"/>
    <property type="project" value="UniProtKB-KW"/>
</dbReference>
<organism evidence="17 18">
    <name type="scientific">Paramuricea clavata</name>
    <name type="common">Red gorgonian</name>
    <name type="synonym">Violescent sea-whip</name>
    <dbReference type="NCBI Taxonomy" id="317549"/>
    <lineage>
        <taxon>Eukaryota</taxon>
        <taxon>Metazoa</taxon>
        <taxon>Cnidaria</taxon>
        <taxon>Anthozoa</taxon>
        <taxon>Octocorallia</taxon>
        <taxon>Malacalcyonacea</taxon>
        <taxon>Plexauridae</taxon>
        <taxon>Paramuricea</taxon>
    </lineage>
</organism>
<dbReference type="OrthoDB" id="5968745at2759"/>
<feature type="compositionally biased region" description="Polar residues" evidence="12">
    <location>
        <begin position="641"/>
        <end position="653"/>
    </location>
</feature>
<dbReference type="InterPro" id="IPR017981">
    <property type="entry name" value="GPCR_2-like_7TM"/>
</dbReference>
<feature type="transmembrane region" description="Helical" evidence="13">
    <location>
        <begin position="437"/>
        <end position="461"/>
    </location>
</feature>
<dbReference type="Gene3D" id="1.20.1070.10">
    <property type="entry name" value="Rhodopsin 7-helix transmembrane proteins"/>
    <property type="match status" value="1"/>
</dbReference>
<evidence type="ECO:0000259" key="16">
    <source>
        <dbReference type="PROSITE" id="PS50261"/>
    </source>
</evidence>